<keyword evidence="1" id="KW-1133">Transmembrane helix</keyword>
<evidence type="ECO:0000313" key="2">
    <source>
        <dbReference type="EMBL" id="ORY48752.1"/>
    </source>
</evidence>
<evidence type="ECO:0000256" key="1">
    <source>
        <dbReference type="SAM" id="Phobius"/>
    </source>
</evidence>
<dbReference type="Proteomes" id="UP000193920">
    <property type="component" value="Unassembled WGS sequence"/>
</dbReference>
<reference evidence="2 3" key="1">
    <citation type="submission" date="2016-08" db="EMBL/GenBank/DDBJ databases">
        <title>A Parts List for Fungal Cellulosomes Revealed by Comparative Genomics.</title>
        <authorList>
            <consortium name="DOE Joint Genome Institute"/>
            <person name="Haitjema C.H."/>
            <person name="Gilmore S.P."/>
            <person name="Henske J.K."/>
            <person name="Solomon K.V."/>
            <person name="De Groot R."/>
            <person name="Kuo A."/>
            <person name="Mondo S.J."/>
            <person name="Salamov A.A."/>
            <person name="Labutti K."/>
            <person name="Zhao Z."/>
            <person name="Chiniquy J."/>
            <person name="Barry K."/>
            <person name="Brewer H.M."/>
            <person name="Purvine S.O."/>
            <person name="Wright A.T."/>
            <person name="Boxma B."/>
            <person name="Van Alen T."/>
            <person name="Hackstein J.H."/>
            <person name="Baker S.E."/>
            <person name="Grigoriev I.V."/>
            <person name="O'Malley M.A."/>
        </authorList>
    </citation>
    <scope>NUCLEOTIDE SEQUENCE [LARGE SCALE GENOMIC DNA]</scope>
    <source>
        <strain evidence="2 3">G1</strain>
    </source>
</reference>
<accession>A0A1Y2CP25</accession>
<evidence type="ECO:0000313" key="3">
    <source>
        <dbReference type="Proteomes" id="UP000193920"/>
    </source>
</evidence>
<keyword evidence="1" id="KW-0472">Membrane</keyword>
<dbReference type="AlphaFoldDB" id="A0A1Y2CP25"/>
<organism evidence="2 3">
    <name type="scientific">Neocallimastix californiae</name>
    <dbReference type="NCBI Taxonomy" id="1754190"/>
    <lineage>
        <taxon>Eukaryota</taxon>
        <taxon>Fungi</taxon>
        <taxon>Fungi incertae sedis</taxon>
        <taxon>Chytridiomycota</taxon>
        <taxon>Chytridiomycota incertae sedis</taxon>
        <taxon>Neocallimastigomycetes</taxon>
        <taxon>Neocallimastigales</taxon>
        <taxon>Neocallimastigaceae</taxon>
        <taxon>Neocallimastix</taxon>
    </lineage>
</organism>
<feature type="transmembrane region" description="Helical" evidence="1">
    <location>
        <begin position="200"/>
        <end position="217"/>
    </location>
</feature>
<gene>
    <name evidence="2" type="ORF">LY90DRAFT_508777</name>
</gene>
<feature type="transmembrane region" description="Helical" evidence="1">
    <location>
        <begin position="145"/>
        <end position="168"/>
    </location>
</feature>
<feature type="transmembrane region" description="Helical" evidence="1">
    <location>
        <begin position="229"/>
        <end position="250"/>
    </location>
</feature>
<keyword evidence="3" id="KW-1185">Reference proteome</keyword>
<proteinExistence type="predicted"/>
<comment type="caution">
    <text evidence="2">The sequence shown here is derived from an EMBL/GenBank/DDBJ whole genome shotgun (WGS) entry which is preliminary data.</text>
</comment>
<protein>
    <submittedName>
        <fullName evidence="2">Uncharacterized protein</fullName>
    </submittedName>
</protein>
<keyword evidence="1" id="KW-0812">Transmembrane</keyword>
<dbReference type="EMBL" id="MCOG01000101">
    <property type="protein sequence ID" value="ORY48752.1"/>
    <property type="molecule type" value="Genomic_DNA"/>
</dbReference>
<name>A0A1Y2CP25_9FUNG</name>
<sequence>MYSICICLACELGIRNNSKSKFKVVSNEIITKEIGMYTTMINNDLKKEDDNEKEEEEEEEQVDYGLKSIKLVDNLISDESLNDEKLNRELELKLLKISIDPLNDNTTKKNNESNGSCSIRSHNGSSISKIKKKDIIKNIKKIRSLFIEIIILNIAINMLTIMIIFYYYHKDKTNSGINNNLVQNVEKTWTFNCYLTNIDLIYNLFYLIWLLVLFINGKQLIKSECIFKYHVYIFYSLFIAITLGPITNIVGDAFLIDYNEYNKDLVSRIFIKNI</sequence>